<name>A0AAE1Q991_9EUCA</name>
<accession>A0AAE1Q991</accession>
<dbReference type="SUPFAM" id="SSF56672">
    <property type="entry name" value="DNA/RNA polymerases"/>
    <property type="match status" value="1"/>
</dbReference>
<dbReference type="Gene3D" id="3.10.10.10">
    <property type="entry name" value="HIV Type 1 Reverse Transcriptase, subunit A, domain 1"/>
    <property type="match status" value="1"/>
</dbReference>
<proteinExistence type="predicted"/>
<comment type="caution">
    <text evidence="1">The sequence shown here is derived from an EMBL/GenBank/DDBJ whole genome shotgun (WGS) entry which is preliminary data.</text>
</comment>
<organism evidence="1 2">
    <name type="scientific">Petrolisthes manimaculis</name>
    <dbReference type="NCBI Taxonomy" id="1843537"/>
    <lineage>
        <taxon>Eukaryota</taxon>
        <taxon>Metazoa</taxon>
        <taxon>Ecdysozoa</taxon>
        <taxon>Arthropoda</taxon>
        <taxon>Crustacea</taxon>
        <taxon>Multicrustacea</taxon>
        <taxon>Malacostraca</taxon>
        <taxon>Eumalacostraca</taxon>
        <taxon>Eucarida</taxon>
        <taxon>Decapoda</taxon>
        <taxon>Pleocyemata</taxon>
        <taxon>Anomura</taxon>
        <taxon>Galatheoidea</taxon>
        <taxon>Porcellanidae</taxon>
        <taxon>Petrolisthes</taxon>
    </lineage>
</organism>
<dbReference type="GO" id="GO:0071897">
    <property type="term" value="P:DNA biosynthetic process"/>
    <property type="evidence" value="ECO:0007669"/>
    <property type="project" value="UniProtKB-ARBA"/>
</dbReference>
<gene>
    <name evidence="1" type="ORF">Pmani_007080</name>
</gene>
<sequence>MPPERLEAAKKEFQVLIQKGVARPSDSVWISPLHMVPKQQEDSRSYVLAFVDPRASPALIRSSDLIWDRTIT</sequence>
<dbReference type="Proteomes" id="UP001292094">
    <property type="component" value="Unassembled WGS sequence"/>
</dbReference>
<dbReference type="AlphaFoldDB" id="A0AAE1Q991"/>
<evidence type="ECO:0000313" key="2">
    <source>
        <dbReference type="Proteomes" id="UP001292094"/>
    </source>
</evidence>
<reference evidence="1" key="1">
    <citation type="submission" date="2023-11" db="EMBL/GenBank/DDBJ databases">
        <title>Genome assemblies of two species of porcelain crab, Petrolisthes cinctipes and Petrolisthes manimaculis (Anomura: Porcellanidae).</title>
        <authorList>
            <person name="Angst P."/>
        </authorList>
    </citation>
    <scope>NUCLEOTIDE SEQUENCE</scope>
    <source>
        <strain evidence="1">PB745_02</strain>
        <tissue evidence="1">Gill</tissue>
    </source>
</reference>
<dbReference type="InterPro" id="IPR043502">
    <property type="entry name" value="DNA/RNA_pol_sf"/>
</dbReference>
<keyword evidence="2" id="KW-1185">Reference proteome</keyword>
<evidence type="ECO:0000313" key="1">
    <source>
        <dbReference type="EMBL" id="KAK4322169.1"/>
    </source>
</evidence>
<protein>
    <submittedName>
        <fullName evidence="1">Uncharacterized protein</fullName>
    </submittedName>
</protein>
<dbReference type="EMBL" id="JAWZYT010000533">
    <property type="protein sequence ID" value="KAK4322169.1"/>
    <property type="molecule type" value="Genomic_DNA"/>
</dbReference>